<accession>A0A2H1VW89</accession>
<dbReference type="AlphaFoldDB" id="A0A2H1VW89"/>
<protein>
    <submittedName>
        <fullName evidence="1">SFRICE_021845</fullName>
    </submittedName>
</protein>
<evidence type="ECO:0000313" key="1">
    <source>
        <dbReference type="EMBL" id="SOQ45068.1"/>
    </source>
</evidence>
<reference evidence="1" key="1">
    <citation type="submission" date="2016-07" db="EMBL/GenBank/DDBJ databases">
        <authorList>
            <person name="Bretaudeau A."/>
        </authorList>
    </citation>
    <scope>NUCLEOTIDE SEQUENCE</scope>
    <source>
        <strain evidence="1">Rice</strain>
        <tissue evidence="1">Whole body</tissue>
    </source>
</reference>
<organism evidence="1">
    <name type="scientific">Spodoptera frugiperda</name>
    <name type="common">Fall armyworm</name>
    <dbReference type="NCBI Taxonomy" id="7108"/>
    <lineage>
        <taxon>Eukaryota</taxon>
        <taxon>Metazoa</taxon>
        <taxon>Ecdysozoa</taxon>
        <taxon>Arthropoda</taxon>
        <taxon>Hexapoda</taxon>
        <taxon>Insecta</taxon>
        <taxon>Pterygota</taxon>
        <taxon>Neoptera</taxon>
        <taxon>Endopterygota</taxon>
        <taxon>Lepidoptera</taxon>
        <taxon>Glossata</taxon>
        <taxon>Ditrysia</taxon>
        <taxon>Noctuoidea</taxon>
        <taxon>Noctuidae</taxon>
        <taxon>Amphipyrinae</taxon>
        <taxon>Spodoptera</taxon>
    </lineage>
</organism>
<proteinExistence type="predicted"/>
<dbReference type="EMBL" id="ODYU01004806">
    <property type="protein sequence ID" value="SOQ45068.1"/>
    <property type="molecule type" value="Genomic_DNA"/>
</dbReference>
<sequence>MTSPALGEARGSVRVLLTKNHAFPSPAFRAGAPVNLLVILSGCAGDLSELSEDEYFDAVMDMLLNGVDRDFGDTEEVGDDDEPVLNGGVWKCGRCDAINESRLIYSEVNEVDNEMMTDQSVDIQIGISLPDMKCLIVNSDVRGVVRRVAGACAGDSVTLSVAPAQRFTVQVYN</sequence>
<gene>
    <name evidence="1" type="ORF">SFRICE_021845</name>
</gene>
<name>A0A2H1VW89_SPOFR</name>